<dbReference type="Pfam" id="PF00027">
    <property type="entry name" value="cNMP_binding"/>
    <property type="match status" value="1"/>
</dbReference>
<dbReference type="PANTHER" id="PTHR11635:SF152">
    <property type="entry name" value="CAMP-DEPENDENT PROTEIN KINASE TYPE I REGULATORY SUBUNIT-RELATED"/>
    <property type="match status" value="1"/>
</dbReference>
<dbReference type="InterPro" id="IPR050503">
    <property type="entry name" value="cAMP-dep_PK_reg_su-like"/>
</dbReference>
<comment type="similarity">
    <text evidence="1">Belongs to the cAMP-dependent kinase regulatory chain family.</text>
</comment>
<dbReference type="PANTHER" id="PTHR11635">
    <property type="entry name" value="CAMP-DEPENDENT PROTEIN KINASE REGULATORY CHAIN"/>
    <property type="match status" value="1"/>
</dbReference>
<evidence type="ECO:0000256" key="2">
    <source>
        <dbReference type="ARBA" id="ARBA00022566"/>
    </source>
</evidence>
<evidence type="ECO:0000259" key="5">
    <source>
        <dbReference type="PROSITE" id="PS50042"/>
    </source>
</evidence>
<keyword evidence="2" id="KW-0116">cAMP-binding</keyword>
<dbReference type="SMART" id="SM00100">
    <property type="entry name" value="cNMP"/>
    <property type="match status" value="1"/>
</dbReference>
<keyword evidence="4" id="KW-0175">Coiled coil</keyword>
<evidence type="ECO:0000313" key="7">
    <source>
        <dbReference type="RefSeq" id="XP_014679971.1"/>
    </source>
</evidence>
<dbReference type="InterPro" id="IPR025901">
    <property type="entry name" value="Kinesin-assoc_MT-bd_dom"/>
</dbReference>
<evidence type="ECO:0000256" key="1">
    <source>
        <dbReference type="ARBA" id="ARBA00005753"/>
    </source>
</evidence>
<dbReference type="InterPro" id="IPR000595">
    <property type="entry name" value="cNMP-bd_dom"/>
</dbReference>
<sequence length="295" mass="33202">VQPDEHVIDQGDDGDYFYVIESGTYDIFVKFDDGEKLVGAYDGKGSFGELALMYNMPRSATIIATSDGTLWAMERSVFRRILMKSAFKKRKMYESLIEGVPMLQTLEDASKSVQQRCHEQCATYVATIEQQLTQLHNMPTSPMKSAEQIAETKSSEGQECVSALEHDSTQRWTDMNASLTSSVDALKKDLNAQTNKLNECSEASVKEFARDKQRLEGALTQHLSEHCQQVAAQMQNEVSLQVALLDQTESNVQQELEMRKKQLDTFLADELKVDIPTGTTPQQRDFAYPRASIFS</sequence>
<dbReference type="PROSITE" id="PS00889">
    <property type="entry name" value="CNMP_BINDING_2"/>
    <property type="match status" value="1"/>
</dbReference>
<feature type="coiled-coil region" evidence="4">
    <location>
        <begin position="176"/>
        <end position="203"/>
    </location>
</feature>
<dbReference type="InterPro" id="IPR018490">
    <property type="entry name" value="cNMP-bd_dom_sf"/>
</dbReference>
<name>A0ABM1F6A0_PRICU</name>
<dbReference type="InterPro" id="IPR014710">
    <property type="entry name" value="RmlC-like_jellyroll"/>
</dbReference>
<feature type="non-terminal residue" evidence="7">
    <location>
        <position position="1"/>
    </location>
</feature>
<dbReference type="RefSeq" id="XP_014679971.1">
    <property type="nucleotide sequence ID" value="XM_014824485.1"/>
</dbReference>
<organism evidence="6 7">
    <name type="scientific">Priapulus caudatus</name>
    <name type="common">Priapulid worm</name>
    <dbReference type="NCBI Taxonomy" id="37621"/>
    <lineage>
        <taxon>Eukaryota</taxon>
        <taxon>Metazoa</taxon>
        <taxon>Ecdysozoa</taxon>
        <taxon>Scalidophora</taxon>
        <taxon>Priapulida</taxon>
        <taxon>Priapulimorpha</taxon>
        <taxon>Priapulimorphida</taxon>
        <taxon>Priapulidae</taxon>
        <taxon>Priapulus</taxon>
    </lineage>
</organism>
<dbReference type="PROSITE" id="PS00888">
    <property type="entry name" value="CNMP_BINDING_1"/>
    <property type="match status" value="1"/>
</dbReference>
<dbReference type="Gene3D" id="2.60.120.10">
    <property type="entry name" value="Jelly Rolls"/>
    <property type="match status" value="1"/>
</dbReference>
<keyword evidence="2" id="KW-0547">Nucleotide-binding</keyword>
<dbReference type="CDD" id="cd00038">
    <property type="entry name" value="CAP_ED"/>
    <property type="match status" value="1"/>
</dbReference>
<dbReference type="Pfam" id="PF13931">
    <property type="entry name" value="Microtub_bind"/>
    <property type="match status" value="1"/>
</dbReference>
<dbReference type="GeneID" id="106819912"/>
<evidence type="ECO:0000313" key="6">
    <source>
        <dbReference type="Proteomes" id="UP000695022"/>
    </source>
</evidence>
<gene>
    <name evidence="7" type="primary">LOC106819912</name>
</gene>
<dbReference type="SUPFAM" id="SSF51206">
    <property type="entry name" value="cAMP-binding domain-like"/>
    <property type="match status" value="1"/>
</dbReference>
<feature type="non-terminal residue" evidence="7">
    <location>
        <position position="295"/>
    </location>
</feature>
<proteinExistence type="inferred from homology"/>
<evidence type="ECO:0000256" key="3">
    <source>
        <dbReference type="ARBA" id="ARBA00023149"/>
    </source>
</evidence>
<dbReference type="InterPro" id="IPR018488">
    <property type="entry name" value="cNMP-bd_CS"/>
</dbReference>
<protein>
    <submittedName>
        <fullName evidence="7">Protein phosphatase 2C and cyclic nucleotide-binding/kinase domain-containing protein-like</fullName>
    </submittedName>
</protein>
<dbReference type="PRINTS" id="PR00103">
    <property type="entry name" value="CAMPKINASE"/>
</dbReference>
<evidence type="ECO:0000256" key="4">
    <source>
        <dbReference type="SAM" id="Coils"/>
    </source>
</evidence>
<dbReference type="PROSITE" id="PS50042">
    <property type="entry name" value="CNMP_BINDING_3"/>
    <property type="match status" value="1"/>
</dbReference>
<keyword evidence="6" id="KW-1185">Reference proteome</keyword>
<feature type="domain" description="Cyclic nucleotide-binding" evidence="5">
    <location>
        <begin position="1"/>
        <end position="99"/>
    </location>
</feature>
<accession>A0ABM1F6A0</accession>
<keyword evidence="3" id="KW-0114">cAMP</keyword>
<reference evidence="7" key="1">
    <citation type="submission" date="2025-08" db="UniProtKB">
        <authorList>
            <consortium name="RefSeq"/>
        </authorList>
    </citation>
    <scope>IDENTIFICATION</scope>
</reference>
<dbReference type="Proteomes" id="UP000695022">
    <property type="component" value="Unplaced"/>
</dbReference>